<dbReference type="Gene3D" id="3.40.140.10">
    <property type="entry name" value="Cytidine Deaminase, domain 2"/>
    <property type="match status" value="1"/>
</dbReference>
<reference evidence="1" key="1">
    <citation type="submission" date="2020-03" db="EMBL/GenBank/DDBJ databases">
        <title>The deep terrestrial virosphere.</title>
        <authorList>
            <person name="Holmfeldt K."/>
            <person name="Nilsson E."/>
            <person name="Simone D."/>
            <person name="Lopez-Fernandez M."/>
            <person name="Wu X."/>
            <person name="de Brujin I."/>
            <person name="Lundin D."/>
            <person name="Andersson A."/>
            <person name="Bertilsson S."/>
            <person name="Dopson M."/>
        </authorList>
    </citation>
    <scope>NUCLEOTIDE SEQUENCE</scope>
    <source>
        <strain evidence="1">MM415B06454</strain>
    </source>
</reference>
<proteinExistence type="predicted"/>
<name>A0A6M3LX63_9ZZZZ</name>
<dbReference type="AlphaFoldDB" id="A0A6M3LX63"/>
<dbReference type="EMBL" id="MT143477">
    <property type="protein sequence ID" value="QJA97255.1"/>
    <property type="molecule type" value="Genomic_DNA"/>
</dbReference>
<dbReference type="InterPro" id="IPR016193">
    <property type="entry name" value="Cytidine_deaminase-like"/>
</dbReference>
<gene>
    <name evidence="1" type="ORF">MM415B06454_0005</name>
</gene>
<protein>
    <submittedName>
        <fullName evidence="1">Putative CMP/dCMP deaminase zinc-binding</fullName>
    </submittedName>
</protein>
<organism evidence="1">
    <name type="scientific">viral metagenome</name>
    <dbReference type="NCBI Taxonomy" id="1070528"/>
    <lineage>
        <taxon>unclassified sequences</taxon>
        <taxon>metagenomes</taxon>
        <taxon>organismal metagenomes</taxon>
    </lineage>
</organism>
<dbReference type="SUPFAM" id="SSF53927">
    <property type="entry name" value="Cytidine deaminase-like"/>
    <property type="match status" value="1"/>
</dbReference>
<accession>A0A6M3LX63</accession>
<evidence type="ECO:0000313" key="1">
    <source>
        <dbReference type="EMBL" id="QJA97255.1"/>
    </source>
</evidence>
<dbReference type="GO" id="GO:0003824">
    <property type="term" value="F:catalytic activity"/>
    <property type="evidence" value="ECO:0007669"/>
    <property type="project" value="InterPro"/>
</dbReference>
<sequence length="152" mass="17870">MAEYKTKITSKITSKIINKIIRKLMNFQKLVKLSYSMLDLPDSKYKHFSFILSKNKILSVGYNLGFKSHPLAKQYGYRFNAIHSELKAIQNFPYPPANLSKCKIVNIRIMANNNLGMSRPCFYCSKLLNDFNLTEIWYTNRQGKFEKYYDNL</sequence>